<dbReference type="AlphaFoldDB" id="A0A1M8A0W3"/>
<feature type="domain" description="Hydantoinase/oxoprolinase N-terminal" evidence="2">
    <location>
        <begin position="7"/>
        <end position="255"/>
    </location>
</feature>
<dbReference type="Pfam" id="PF01968">
    <property type="entry name" value="Hydantoinase_A"/>
    <property type="match status" value="1"/>
</dbReference>
<dbReference type="InterPro" id="IPR045079">
    <property type="entry name" value="Oxoprolinase-like"/>
</dbReference>
<gene>
    <name evidence="4" type="ORF">MSYG_0400</name>
</gene>
<protein>
    <submittedName>
        <fullName evidence="4">Similar to S.cerevisiae protein OXP1 (5-oxoprolinase)</fullName>
    </submittedName>
</protein>
<evidence type="ECO:0000259" key="1">
    <source>
        <dbReference type="Pfam" id="PF01968"/>
    </source>
</evidence>
<evidence type="ECO:0000259" key="3">
    <source>
        <dbReference type="Pfam" id="PF19278"/>
    </source>
</evidence>
<feature type="domain" description="Hydantoinase A/oxoprolinase" evidence="1">
    <location>
        <begin position="274"/>
        <end position="569"/>
    </location>
</feature>
<accession>A0A1M8A0W3</accession>
<dbReference type="EMBL" id="LT671821">
    <property type="protein sequence ID" value="SHO76065.1"/>
    <property type="molecule type" value="Genomic_DNA"/>
</dbReference>
<dbReference type="OrthoDB" id="3643at2759"/>
<evidence type="ECO:0000313" key="5">
    <source>
        <dbReference type="Proteomes" id="UP000186303"/>
    </source>
</evidence>
<dbReference type="InterPro" id="IPR049517">
    <property type="entry name" value="ACX-like_C"/>
</dbReference>
<dbReference type="InterPro" id="IPR008040">
    <property type="entry name" value="Hydant_A_N"/>
</dbReference>
<dbReference type="PANTHER" id="PTHR11365:SF2">
    <property type="entry name" value="5-OXOPROLINASE"/>
    <property type="match status" value="1"/>
</dbReference>
<dbReference type="Proteomes" id="UP000186303">
    <property type="component" value="Chromosome 1"/>
</dbReference>
<evidence type="ECO:0000313" key="4">
    <source>
        <dbReference type="EMBL" id="SHO76065.1"/>
    </source>
</evidence>
<feature type="domain" description="Acetophenone carboxylase-like C-terminal" evidence="3">
    <location>
        <begin position="586"/>
        <end position="762"/>
    </location>
</feature>
<dbReference type="Pfam" id="PF19278">
    <property type="entry name" value="Hydant_A_C"/>
    <property type="match status" value="1"/>
</dbReference>
<dbReference type="OMA" id="HAMTVSV"/>
<dbReference type="GO" id="GO:0005829">
    <property type="term" value="C:cytosol"/>
    <property type="evidence" value="ECO:0007669"/>
    <property type="project" value="TreeGrafter"/>
</dbReference>
<dbReference type="STRING" id="1230383.A0A1M8A0W3"/>
<dbReference type="PANTHER" id="PTHR11365">
    <property type="entry name" value="5-OXOPROLINASE RELATED"/>
    <property type="match status" value="1"/>
</dbReference>
<organism evidence="4 5">
    <name type="scientific">Malassezia sympodialis (strain ATCC 42132)</name>
    <name type="common">Atopic eczema-associated yeast</name>
    <dbReference type="NCBI Taxonomy" id="1230383"/>
    <lineage>
        <taxon>Eukaryota</taxon>
        <taxon>Fungi</taxon>
        <taxon>Dikarya</taxon>
        <taxon>Basidiomycota</taxon>
        <taxon>Ustilaginomycotina</taxon>
        <taxon>Malasseziomycetes</taxon>
        <taxon>Malasseziales</taxon>
        <taxon>Malasseziaceae</taxon>
        <taxon>Malassezia</taxon>
    </lineage>
</organism>
<dbReference type="VEuPathDB" id="FungiDB:MSYG_0400"/>
<dbReference type="GO" id="GO:0006749">
    <property type="term" value="P:glutathione metabolic process"/>
    <property type="evidence" value="ECO:0007669"/>
    <property type="project" value="TreeGrafter"/>
</dbReference>
<dbReference type="Pfam" id="PF05378">
    <property type="entry name" value="Hydant_A_N"/>
    <property type="match status" value="1"/>
</dbReference>
<dbReference type="GO" id="GO:0017168">
    <property type="term" value="F:5-oxoprolinase (ATP-hydrolyzing) activity"/>
    <property type="evidence" value="ECO:0007669"/>
    <property type="project" value="TreeGrafter"/>
</dbReference>
<sequence>MPLGLQIAIDRGGTFTDCLGRVPSTGPGVPPRDIVIKLLSRDPNNYADAPTEGIRRILEQATGRKIPRSQKISTEDIEYIRLSTTVATNALLERDGERHALITTKGFRDIVQIGNQARPAIFDLAIHKPEVLYDQVVEIDERVTLVGYTSDPQAGQHAVQFSSTARDAHVSQAYSGRDRPPSAGAPGAQYVAPDVVRGVSGDAVAILRRPDEAVVRRELESLYAQGYRSLAIVFMFSYTYPEHEQLVKRIAQEIGFPSISVSSDLMPMIKMVPRATSATADAYLTPVLQAYLNGFFSGFDASLRDGSAGTRVEFMMSDGGLTSVEHFTGLKSIISGPAGGVVGMALTTYDKDDGRPCIGFDMGGTSTDVSRYAGQYERVMETTIDGVTIQSPQLDVNTVASGGSSRLFFRNGLFVVGPESASAHPGPTCYRKGGPLAITDANLVTGRLATDMFPQIFGPNENEGLDMDASLRAFEALTAQINAETQRSLTVDEVAHGFLRVANEAMCRPIRSLTQARGFSTSKHVLACFGGAGGQHACAIARALGITTVVVHKYSSILSAYGMALADRVFEAQEPSSETWGAPMALDRLQARARDLEQRAVDELVRQGFPTNRIHVDVYLNMRYDGTDTALMTLKPAAKDDWDMKRVFVETYRQEFGFILKDRPILVDDVRVRATGRTFDTLGPSVLREHAAQCAQHGAQAFPEAPAYANAPRRPVYFDQLGRQPTAIVRLRDVEPMHHVPGPAILIDETQTILIEPRCEARMLTDAVLIQIQY</sequence>
<reference evidence="5" key="1">
    <citation type="journal article" date="2017" name="Nucleic Acids Res.">
        <title>Proteogenomics produces comprehensive and highly accurate protein-coding gene annotation in a complete genome assembly of Malassezia sympodialis.</title>
        <authorList>
            <person name="Zhu Y."/>
            <person name="Engstroem P.G."/>
            <person name="Tellgren-Roth C."/>
            <person name="Baudo C.D."/>
            <person name="Kennell J.C."/>
            <person name="Sun S."/>
            <person name="Billmyre R.B."/>
            <person name="Schroeder M.S."/>
            <person name="Andersson A."/>
            <person name="Holm T."/>
            <person name="Sigurgeirsson B."/>
            <person name="Wu G."/>
            <person name="Sankaranarayanan S.R."/>
            <person name="Siddharthan R."/>
            <person name="Sanyal K."/>
            <person name="Lundeberg J."/>
            <person name="Nystedt B."/>
            <person name="Boekhout T."/>
            <person name="Dawson T.L. Jr."/>
            <person name="Heitman J."/>
            <person name="Scheynius A."/>
            <person name="Lehtioe J."/>
        </authorList>
    </citation>
    <scope>NUCLEOTIDE SEQUENCE [LARGE SCALE GENOMIC DNA]</scope>
    <source>
        <strain evidence="5">ATCC 42132</strain>
    </source>
</reference>
<evidence type="ECO:0000259" key="2">
    <source>
        <dbReference type="Pfam" id="PF05378"/>
    </source>
</evidence>
<name>A0A1M8A0W3_MALS4</name>
<dbReference type="InterPro" id="IPR002821">
    <property type="entry name" value="Hydantoinase_A"/>
</dbReference>
<proteinExistence type="predicted"/>
<keyword evidence="5" id="KW-1185">Reference proteome</keyword>